<sequence>MPFTNGWEAFTTALKSEKIQFVFSPPTLAGGLRAALGQEPALRLVAAAQPAQMALGCALASGEPAVCLGSLPDLLPALAQARESCAPLLAVCLDDPTGADAGGAAKWTDRVSSPQQIPWSLRRAFSLAANGQPGPVLLHLPPTVAGVQAEISAYQPAQRGIRSSGDLARVIAAAFLLVEAKNPVLLAGVGALRSNAGDDARALAELLGMPVLTTSGGRGILPEDHPLSLGWASAAAQNALQAADLVLTVGAREVEHRPGPRWIQIDIDSFELGRDWLPDLPILGDAKLVLADILSAILSEVQPKPEWQIRGAHWARVKLQSEAAALAADPPGALTPAAALSALRQAMGRETTLLYETGSPYLSALAAPHYPVDEPAGVLPLARLDWAAMQGAQAARPTWQMVAVHHTLPVGEPGPASLPAAGGLLWVALCQPGGAASPQALARLQAAGLTVERVSRAEDLPAALAALRGKAALLEITLKE</sequence>
<dbReference type="EMBL" id="LGCL01000027">
    <property type="protein sequence ID" value="KPL75517.1"/>
    <property type="molecule type" value="Genomic_DNA"/>
</dbReference>
<dbReference type="RefSeq" id="WP_075063410.1">
    <property type="nucleotide sequence ID" value="NZ_LGCL01000027.1"/>
</dbReference>
<dbReference type="Pfam" id="PF00205">
    <property type="entry name" value="TPP_enzyme_M"/>
    <property type="match status" value="1"/>
</dbReference>
<dbReference type="GO" id="GO:0030976">
    <property type="term" value="F:thiamine pyrophosphate binding"/>
    <property type="evidence" value="ECO:0007669"/>
    <property type="project" value="InterPro"/>
</dbReference>
<dbReference type="GO" id="GO:0050660">
    <property type="term" value="F:flavin adenine dinucleotide binding"/>
    <property type="evidence" value="ECO:0007669"/>
    <property type="project" value="TreeGrafter"/>
</dbReference>
<dbReference type="Gene3D" id="3.40.50.970">
    <property type="match status" value="1"/>
</dbReference>
<dbReference type="PANTHER" id="PTHR18968">
    <property type="entry name" value="THIAMINE PYROPHOSPHATE ENZYMES"/>
    <property type="match status" value="1"/>
</dbReference>
<reference evidence="3 4" key="1">
    <citation type="submission" date="2015-07" db="EMBL/GenBank/DDBJ databases">
        <title>Genome sequence of Ornatilinea apprima DSM 23815.</title>
        <authorList>
            <person name="Hemp J."/>
            <person name="Ward L.M."/>
            <person name="Pace L.A."/>
            <person name="Fischer W.W."/>
        </authorList>
    </citation>
    <scope>NUCLEOTIDE SEQUENCE [LARGE SCALE GENOMIC DNA]</scope>
    <source>
        <strain evidence="3 4">P3M-1</strain>
    </source>
</reference>
<dbReference type="CDD" id="cd07035">
    <property type="entry name" value="TPP_PYR_POX_like"/>
    <property type="match status" value="1"/>
</dbReference>
<evidence type="ECO:0000313" key="3">
    <source>
        <dbReference type="EMBL" id="KPL75517.1"/>
    </source>
</evidence>
<comment type="similarity">
    <text evidence="1">Belongs to the TPP enzyme family.</text>
</comment>
<dbReference type="Proteomes" id="UP000050417">
    <property type="component" value="Unassembled WGS sequence"/>
</dbReference>
<proteinExistence type="inferred from homology"/>
<organism evidence="3 4">
    <name type="scientific">Ornatilinea apprima</name>
    <dbReference type="NCBI Taxonomy" id="1134406"/>
    <lineage>
        <taxon>Bacteria</taxon>
        <taxon>Bacillati</taxon>
        <taxon>Chloroflexota</taxon>
        <taxon>Anaerolineae</taxon>
        <taxon>Anaerolineales</taxon>
        <taxon>Anaerolineaceae</taxon>
        <taxon>Ornatilinea</taxon>
    </lineage>
</organism>
<feature type="domain" description="Thiamine pyrophosphate enzyme central" evidence="2">
    <location>
        <begin position="172"/>
        <end position="292"/>
    </location>
</feature>
<dbReference type="GO" id="GO:0003984">
    <property type="term" value="F:acetolactate synthase activity"/>
    <property type="evidence" value="ECO:0007669"/>
    <property type="project" value="TreeGrafter"/>
</dbReference>
<dbReference type="InterPro" id="IPR045229">
    <property type="entry name" value="TPP_enz"/>
</dbReference>
<dbReference type="OrthoDB" id="4494979at2"/>
<accession>A0A0P6XIV9</accession>
<dbReference type="STRING" id="1134406.ADN00_12785"/>
<dbReference type="GO" id="GO:0009099">
    <property type="term" value="P:L-valine biosynthetic process"/>
    <property type="evidence" value="ECO:0007669"/>
    <property type="project" value="TreeGrafter"/>
</dbReference>
<dbReference type="SUPFAM" id="SSF52518">
    <property type="entry name" value="Thiamin diphosphate-binding fold (THDP-binding)"/>
    <property type="match status" value="1"/>
</dbReference>
<protein>
    <recommendedName>
        <fullName evidence="2">Thiamine pyrophosphate enzyme central domain-containing protein</fullName>
    </recommendedName>
</protein>
<evidence type="ECO:0000313" key="4">
    <source>
        <dbReference type="Proteomes" id="UP000050417"/>
    </source>
</evidence>
<evidence type="ECO:0000259" key="2">
    <source>
        <dbReference type="Pfam" id="PF00205"/>
    </source>
</evidence>
<gene>
    <name evidence="3" type="ORF">ADN00_12785</name>
</gene>
<dbReference type="PANTHER" id="PTHR18968:SF13">
    <property type="entry name" value="ACETOLACTATE SYNTHASE CATALYTIC SUBUNIT, MITOCHONDRIAL"/>
    <property type="match status" value="1"/>
</dbReference>
<dbReference type="SUPFAM" id="SSF52467">
    <property type="entry name" value="DHS-like NAD/FAD-binding domain"/>
    <property type="match status" value="1"/>
</dbReference>
<dbReference type="InterPro" id="IPR029061">
    <property type="entry name" value="THDP-binding"/>
</dbReference>
<dbReference type="AlphaFoldDB" id="A0A0P6XIV9"/>
<keyword evidence="4" id="KW-1185">Reference proteome</keyword>
<evidence type="ECO:0000256" key="1">
    <source>
        <dbReference type="ARBA" id="ARBA00007812"/>
    </source>
</evidence>
<dbReference type="GO" id="GO:0005948">
    <property type="term" value="C:acetolactate synthase complex"/>
    <property type="evidence" value="ECO:0007669"/>
    <property type="project" value="TreeGrafter"/>
</dbReference>
<dbReference type="GO" id="GO:0000287">
    <property type="term" value="F:magnesium ion binding"/>
    <property type="evidence" value="ECO:0007669"/>
    <property type="project" value="InterPro"/>
</dbReference>
<name>A0A0P6XIV9_9CHLR</name>
<dbReference type="Gene3D" id="3.40.50.1220">
    <property type="entry name" value="TPP-binding domain"/>
    <property type="match status" value="1"/>
</dbReference>
<dbReference type="GO" id="GO:0009097">
    <property type="term" value="P:isoleucine biosynthetic process"/>
    <property type="evidence" value="ECO:0007669"/>
    <property type="project" value="TreeGrafter"/>
</dbReference>
<dbReference type="InterPro" id="IPR012000">
    <property type="entry name" value="Thiamin_PyroP_enz_cen_dom"/>
</dbReference>
<dbReference type="InterPro" id="IPR029035">
    <property type="entry name" value="DHS-like_NAD/FAD-binding_dom"/>
</dbReference>
<comment type="caution">
    <text evidence="3">The sequence shown here is derived from an EMBL/GenBank/DDBJ whole genome shotgun (WGS) entry which is preliminary data.</text>
</comment>